<dbReference type="InterPro" id="IPR029016">
    <property type="entry name" value="GAF-like_dom_sf"/>
</dbReference>
<evidence type="ECO:0000256" key="7">
    <source>
        <dbReference type="ARBA" id="ARBA00022741"/>
    </source>
</evidence>
<sequence length="713" mass="74890">MGQGEDPALWRYAVALGLAAAAVAAGAALQGELRGYASFLSFGAVLLAGLRGGAGPGFLALGVCAAAFAWQMGGPRSATWVEEPDPLHRLAFFVGFTALGVWAASAVREGYRYSHARRRRAEARAEGQRIAAELGARALAETDLDALLAATVAAVERALRCDAVTLLELQPDGESVRLREAAGLARTAAGQVFPRAEALLAFRVLAAREPLAVDDLAAEPEVASPALLRAGVTSSLVAPIVAAGPGGRSFGTLGAHSRARRPFGPDEASFLQAAANVIGTVVVRARAEERVRRTLEVERFLAEASRQLALSIDWQETLTRIAKLAVPFLGDWSLVVVLDGEGRPRSLAAEASDPARAAEARELLDRYPIDLAARHGVGRILRTGEPELLPEAAGDAFVEDDPGEGTPLRRDILRRLGMRSYLGAPLVSAGRVLGAIAFGVADGPRRYGPDDLAVAQALAQRCAAAIENARLYREAQEATRAREEVLAIVSHDLKTPLGALHMGAQMVTRLAPPGAPGDELRKAATTVRRTAERMGRLIHDLVDVASLEAGRPSLAPAEQEAAAVAREAAEALQALAADRGVALTVEAPEAVPLRCDRDRLLQVLTNLLANALQVTPAGGRVRLSARRGGEGVLFTVADDGPGIPAEDLPHLFERWYRGRRARYPGSGLGLAIARAIVEAHGGRIWVESVEGQGSAFSFALPCAGAGGAARAGR</sequence>
<dbReference type="Pfam" id="PF02518">
    <property type="entry name" value="HATPase_c"/>
    <property type="match status" value="1"/>
</dbReference>
<keyword evidence="7" id="KW-0547">Nucleotide-binding</keyword>
<dbReference type="FunFam" id="3.30.565.10:FF:000006">
    <property type="entry name" value="Sensor histidine kinase WalK"/>
    <property type="match status" value="1"/>
</dbReference>
<feature type="transmembrane region" description="Helical" evidence="13">
    <location>
        <begin position="41"/>
        <end position="70"/>
    </location>
</feature>
<feature type="transmembrane region" description="Helical" evidence="13">
    <location>
        <begin position="90"/>
        <end position="111"/>
    </location>
</feature>
<keyword evidence="8" id="KW-0418">Kinase</keyword>
<evidence type="ECO:0000256" key="9">
    <source>
        <dbReference type="ARBA" id="ARBA00022840"/>
    </source>
</evidence>
<evidence type="ECO:0000259" key="14">
    <source>
        <dbReference type="PROSITE" id="PS50109"/>
    </source>
</evidence>
<keyword evidence="9" id="KW-0067">ATP-binding</keyword>
<dbReference type="Gene3D" id="3.30.450.40">
    <property type="match status" value="2"/>
</dbReference>
<keyword evidence="5" id="KW-0808">Transferase</keyword>
<proteinExistence type="predicted"/>
<comment type="subcellular location">
    <subcellularLocation>
        <location evidence="2">Membrane</location>
        <topology evidence="2">Multi-pass membrane protein</topology>
    </subcellularLocation>
</comment>
<dbReference type="SUPFAM" id="SSF55781">
    <property type="entry name" value="GAF domain-like"/>
    <property type="match status" value="2"/>
</dbReference>
<keyword evidence="10 13" id="KW-1133">Transmembrane helix</keyword>
<evidence type="ECO:0000313" key="15">
    <source>
        <dbReference type="EMBL" id="GEJ57981.1"/>
    </source>
</evidence>
<dbReference type="Pfam" id="PF00512">
    <property type="entry name" value="HisKA"/>
    <property type="match status" value="1"/>
</dbReference>
<evidence type="ECO:0000256" key="3">
    <source>
        <dbReference type="ARBA" id="ARBA00012438"/>
    </source>
</evidence>
<dbReference type="SUPFAM" id="SSF47384">
    <property type="entry name" value="Homodimeric domain of signal transducing histidine kinase"/>
    <property type="match status" value="1"/>
</dbReference>
<dbReference type="RefSeq" id="WP_176066088.1">
    <property type="nucleotide sequence ID" value="NZ_BJTG01000006.1"/>
</dbReference>
<dbReference type="InterPro" id="IPR005467">
    <property type="entry name" value="His_kinase_dom"/>
</dbReference>
<evidence type="ECO:0000256" key="1">
    <source>
        <dbReference type="ARBA" id="ARBA00000085"/>
    </source>
</evidence>
<gene>
    <name evidence="15" type="ORF">AMYX_27220</name>
</gene>
<dbReference type="InterPro" id="IPR036890">
    <property type="entry name" value="HATPase_C_sf"/>
</dbReference>
<dbReference type="SUPFAM" id="SSF55874">
    <property type="entry name" value="ATPase domain of HSP90 chaperone/DNA topoisomerase II/histidine kinase"/>
    <property type="match status" value="1"/>
</dbReference>
<accession>A0A7I9VNK5</accession>
<dbReference type="SMART" id="SM00065">
    <property type="entry name" value="GAF"/>
    <property type="match status" value="2"/>
</dbReference>
<organism evidence="15 16">
    <name type="scientific">Anaeromyxobacter diazotrophicus</name>
    <dbReference type="NCBI Taxonomy" id="2590199"/>
    <lineage>
        <taxon>Bacteria</taxon>
        <taxon>Pseudomonadati</taxon>
        <taxon>Myxococcota</taxon>
        <taxon>Myxococcia</taxon>
        <taxon>Myxococcales</taxon>
        <taxon>Cystobacterineae</taxon>
        <taxon>Anaeromyxobacteraceae</taxon>
        <taxon>Anaeromyxobacter</taxon>
    </lineage>
</organism>
<dbReference type="GO" id="GO:0005524">
    <property type="term" value="F:ATP binding"/>
    <property type="evidence" value="ECO:0007669"/>
    <property type="project" value="UniProtKB-KW"/>
</dbReference>
<protein>
    <recommendedName>
        <fullName evidence="3">histidine kinase</fullName>
        <ecNumber evidence="3">2.7.13.3</ecNumber>
    </recommendedName>
</protein>
<evidence type="ECO:0000256" key="6">
    <source>
        <dbReference type="ARBA" id="ARBA00022692"/>
    </source>
</evidence>
<feature type="domain" description="Histidine kinase" evidence="14">
    <location>
        <begin position="488"/>
        <end position="704"/>
    </location>
</feature>
<comment type="caution">
    <text evidence="15">The sequence shown here is derived from an EMBL/GenBank/DDBJ whole genome shotgun (WGS) entry which is preliminary data.</text>
</comment>
<feature type="transmembrane region" description="Helical" evidence="13">
    <location>
        <begin position="12"/>
        <end position="29"/>
    </location>
</feature>
<dbReference type="PROSITE" id="PS50109">
    <property type="entry name" value="HIS_KIN"/>
    <property type="match status" value="1"/>
</dbReference>
<dbReference type="InterPro" id="IPR025201">
    <property type="entry name" value="KdpD_TM"/>
</dbReference>
<dbReference type="CDD" id="cd00082">
    <property type="entry name" value="HisKA"/>
    <property type="match status" value="1"/>
</dbReference>
<dbReference type="Pfam" id="PF13493">
    <property type="entry name" value="DUF4118"/>
    <property type="match status" value="1"/>
</dbReference>
<keyword evidence="12 13" id="KW-0472">Membrane</keyword>
<dbReference type="PANTHER" id="PTHR43047">
    <property type="entry name" value="TWO-COMPONENT HISTIDINE PROTEIN KINASE"/>
    <property type="match status" value="1"/>
</dbReference>
<dbReference type="PRINTS" id="PR00344">
    <property type="entry name" value="BCTRLSENSOR"/>
</dbReference>
<dbReference type="InterPro" id="IPR003594">
    <property type="entry name" value="HATPase_dom"/>
</dbReference>
<dbReference type="GO" id="GO:0005886">
    <property type="term" value="C:plasma membrane"/>
    <property type="evidence" value="ECO:0007669"/>
    <property type="project" value="TreeGrafter"/>
</dbReference>
<dbReference type="Gene3D" id="1.10.287.130">
    <property type="match status" value="1"/>
</dbReference>
<evidence type="ECO:0000313" key="16">
    <source>
        <dbReference type="Proteomes" id="UP000503640"/>
    </source>
</evidence>
<dbReference type="Proteomes" id="UP000503640">
    <property type="component" value="Unassembled WGS sequence"/>
</dbReference>
<reference evidence="16" key="1">
    <citation type="journal article" date="2020" name="Appl. Environ. Microbiol.">
        <title>Diazotrophic Anaeromyxobacter Isolates from Soils.</title>
        <authorList>
            <person name="Masuda Y."/>
            <person name="Yamanaka H."/>
            <person name="Xu Z.X."/>
            <person name="Shiratori Y."/>
            <person name="Aono T."/>
            <person name="Amachi S."/>
            <person name="Senoo K."/>
            <person name="Itoh H."/>
        </authorList>
    </citation>
    <scope>NUCLEOTIDE SEQUENCE [LARGE SCALE GENOMIC DNA]</scope>
    <source>
        <strain evidence="16">R267</strain>
    </source>
</reference>
<evidence type="ECO:0000256" key="10">
    <source>
        <dbReference type="ARBA" id="ARBA00022989"/>
    </source>
</evidence>
<keyword evidence="6 13" id="KW-0812">Transmembrane</keyword>
<dbReference type="PANTHER" id="PTHR43047:SF72">
    <property type="entry name" value="OSMOSENSING HISTIDINE PROTEIN KINASE SLN1"/>
    <property type="match status" value="1"/>
</dbReference>
<dbReference type="InterPro" id="IPR003018">
    <property type="entry name" value="GAF"/>
</dbReference>
<keyword evidence="11" id="KW-0902">Two-component regulatory system</keyword>
<dbReference type="AlphaFoldDB" id="A0A7I9VNK5"/>
<evidence type="ECO:0000256" key="11">
    <source>
        <dbReference type="ARBA" id="ARBA00023012"/>
    </source>
</evidence>
<dbReference type="EMBL" id="BJTG01000006">
    <property type="protein sequence ID" value="GEJ57981.1"/>
    <property type="molecule type" value="Genomic_DNA"/>
</dbReference>
<name>A0A7I9VNK5_9BACT</name>
<evidence type="ECO:0000256" key="12">
    <source>
        <dbReference type="ARBA" id="ARBA00023136"/>
    </source>
</evidence>
<dbReference type="CDD" id="cd00075">
    <property type="entry name" value="HATPase"/>
    <property type="match status" value="1"/>
</dbReference>
<dbReference type="InterPro" id="IPR036097">
    <property type="entry name" value="HisK_dim/P_sf"/>
</dbReference>
<keyword evidence="16" id="KW-1185">Reference proteome</keyword>
<dbReference type="SMART" id="SM00387">
    <property type="entry name" value="HATPase_c"/>
    <property type="match status" value="1"/>
</dbReference>
<evidence type="ECO:0000256" key="8">
    <source>
        <dbReference type="ARBA" id="ARBA00022777"/>
    </source>
</evidence>
<evidence type="ECO:0000256" key="13">
    <source>
        <dbReference type="SAM" id="Phobius"/>
    </source>
</evidence>
<dbReference type="Gene3D" id="1.20.120.620">
    <property type="entry name" value="Backbone structure of the membrane domain of e. Coli histidine kinase receptor kdpd"/>
    <property type="match status" value="1"/>
</dbReference>
<dbReference type="InterPro" id="IPR003661">
    <property type="entry name" value="HisK_dim/P_dom"/>
</dbReference>
<dbReference type="SMART" id="SM00388">
    <property type="entry name" value="HisKA"/>
    <property type="match status" value="1"/>
</dbReference>
<comment type="catalytic activity">
    <reaction evidence="1">
        <text>ATP + protein L-histidine = ADP + protein N-phospho-L-histidine.</text>
        <dbReference type="EC" id="2.7.13.3"/>
    </reaction>
</comment>
<dbReference type="InterPro" id="IPR038318">
    <property type="entry name" value="KdpD_sf"/>
</dbReference>
<evidence type="ECO:0000256" key="2">
    <source>
        <dbReference type="ARBA" id="ARBA00004141"/>
    </source>
</evidence>
<evidence type="ECO:0000256" key="4">
    <source>
        <dbReference type="ARBA" id="ARBA00022553"/>
    </source>
</evidence>
<keyword evidence="4" id="KW-0597">Phosphoprotein</keyword>
<evidence type="ECO:0000256" key="5">
    <source>
        <dbReference type="ARBA" id="ARBA00022679"/>
    </source>
</evidence>
<dbReference type="GO" id="GO:0009927">
    <property type="term" value="F:histidine phosphotransfer kinase activity"/>
    <property type="evidence" value="ECO:0007669"/>
    <property type="project" value="TreeGrafter"/>
</dbReference>
<dbReference type="Gene3D" id="3.30.565.10">
    <property type="entry name" value="Histidine kinase-like ATPase, C-terminal domain"/>
    <property type="match status" value="1"/>
</dbReference>
<dbReference type="Pfam" id="PF01590">
    <property type="entry name" value="GAF"/>
    <property type="match status" value="2"/>
</dbReference>
<dbReference type="InterPro" id="IPR004358">
    <property type="entry name" value="Sig_transdc_His_kin-like_C"/>
</dbReference>
<dbReference type="GO" id="GO:0000155">
    <property type="term" value="F:phosphorelay sensor kinase activity"/>
    <property type="evidence" value="ECO:0007669"/>
    <property type="project" value="InterPro"/>
</dbReference>
<dbReference type="EC" id="2.7.13.3" evidence="3"/>